<comment type="similarity">
    <text evidence="1">Belongs to the peptidase M20A family.</text>
</comment>
<dbReference type="PANTHER" id="PTHR45962">
    <property type="entry name" value="N-FATTY-ACYL-AMINO ACID SYNTHASE/HYDROLASE PM20D1"/>
    <property type="match status" value="1"/>
</dbReference>
<evidence type="ECO:0000256" key="4">
    <source>
        <dbReference type="ARBA" id="ARBA00022801"/>
    </source>
</evidence>
<dbReference type="InterPro" id="IPR047177">
    <property type="entry name" value="Pept_M20A"/>
</dbReference>
<evidence type="ECO:0000256" key="1">
    <source>
        <dbReference type="ARBA" id="ARBA00006247"/>
    </source>
</evidence>
<dbReference type="GO" id="GO:0004181">
    <property type="term" value="F:metallocarboxypeptidase activity"/>
    <property type="evidence" value="ECO:0007669"/>
    <property type="project" value="InterPro"/>
</dbReference>
<keyword evidence="3 7" id="KW-0479">Metal-binding</keyword>
<dbReference type="Gene3D" id="1.10.150.900">
    <property type="match status" value="1"/>
</dbReference>
<evidence type="ECO:0000256" key="7">
    <source>
        <dbReference type="PIRSR" id="PIRSR037217-2"/>
    </source>
</evidence>
<dbReference type="PIRSF" id="PIRSF037217">
    <property type="entry name" value="Carboxypeptidase_S"/>
    <property type="match status" value="1"/>
</dbReference>
<feature type="binding site" evidence="7">
    <location>
        <position position="266"/>
    </location>
    <ligand>
        <name>Zn(2+)</name>
        <dbReference type="ChEBI" id="CHEBI:29105"/>
        <label>2</label>
    </ligand>
</feature>
<dbReference type="SUPFAM" id="SSF55031">
    <property type="entry name" value="Bacterial exopeptidase dimerisation domain"/>
    <property type="match status" value="1"/>
</dbReference>
<dbReference type="CDD" id="cd05674">
    <property type="entry name" value="M20_yscS"/>
    <property type="match status" value="1"/>
</dbReference>
<feature type="active site" description="Proton acceptor" evidence="6">
    <location>
        <position position="237"/>
    </location>
</feature>
<dbReference type="PROSITE" id="PS00758">
    <property type="entry name" value="ARGE_DAPE_CPG2_1"/>
    <property type="match status" value="1"/>
</dbReference>
<dbReference type="GO" id="GO:0046872">
    <property type="term" value="F:metal ion binding"/>
    <property type="evidence" value="ECO:0007669"/>
    <property type="project" value="UniProtKB-KW"/>
</dbReference>
<name>A0A9P6WKR4_9ASCO</name>
<proteinExistence type="inferred from homology"/>
<dbReference type="SUPFAM" id="SSF53187">
    <property type="entry name" value="Zn-dependent exopeptidases"/>
    <property type="match status" value="1"/>
</dbReference>
<dbReference type="InterPro" id="IPR017141">
    <property type="entry name" value="Pept_M20_carboxypep"/>
</dbReference>
<dbReference type="Proteomes" id="UP000697127">
    <property type="component" value="Unassembled WGS sequence"/>
</dbReference>
<feature type="binding site" evidence="7">
    <location>
        <position position="202"/>
    </location>
    <ligand>
        <name>Zn(2+)</name>
        <dbReference type="ChEBI" id="CHEBI:29105"/>
        <label>2</label>
    </ligand>
</feature>
<evidence type="ECO:0000256" key="6">
    <source>
        <dbReference type="PIRSR" id="PIRSR037217-1"/>
    </source>
</evidence>
<feature type="binding site" evidence="7">
    <location>
        <position position="238"/>
    </location>
    <ligand>
        <name>Zn(2+)</name>
        <dbReference type="ChEBI" id="CHEBI:29105"/>
        <label>1</label>
    </ligand>
</feature>
<dbReference type="Pfam" id="PF01546">
    <property type="entry name" value="Peptidase_M20"/>
    <property type="match status" value="1"/>
</dbReference>
<feature type="active site" evidence="6">
    <location>
        <position position="171"/>
    </location>
</feature>
<dbReference type="InterPro" id="IPR001261">
    <property type="entry name" value="ArgE/DapE_CS"/>
</dbReference>
<keyword evidence="11" id="KW-1185">Reference proteome</keyword>
<evidence type="ECO:0000256" key="2">
    <source>
        <dbReference type="ARBA" id="ARBA00022670"/>
    </source>
</evidence>
<keyword evidence="8" id="KW-1133">Transmembrane helix</keyword>
<evidence type="ECO:0000313" key="11">
    <source>
        <dbReference type="Proteomes" id="UP000697127"/>
    </source>
</evidence>
<keyword evidence="8" id="KW-0812">Transmembrane</keyword>
<dbReference type="Gene3D" id="3.40.630.10">
    <property type="entry name" value="Zn peptidases"/>
    <property type="match status" value="1"/>
</dbReference>
<dbReference type="InterPro" id="IPR002933">
    <property type="entry name" value="Peptidase_M20"/>
</dbReference>
<comment type="caution">
    <text evidence="10">The sequence shown here is derived from an EMBL/GenBank/DDBJ whole genome shotgun (WGS) entry which is preliminary data.</text>
</comment>
<dbReference type="Gene3D" id="3.30.70.360">
    <property type="match status" value="1"/>
</dbReference>
<reference evidence="10" key="1">
    <citation type="submission" date="2020-11" db="EMBL/GenBank/DDBJ databases">
        <title>Kefir isolates.</title>
        <authorList>
            <person name="Marcisauskas S."/>
            <person name="Kim Y."/>
            <person name="Blasche S."/>
        </authorList>
    </citation>
    <scope>NUCLEOTIDE SEQUENCE</scope>
    <source>
        <strain evidence="10">Olga-1</strain>
    </source>
</reference>
<dbReference type="PROSITE" id="PS00759">
    <property type="entry name" value="ARGE_DAPE_CPG2_2"/>
    <property type="match status" value="1"/>
</dbReference>
<dbReference type="OrthoDB" id="3064516at2759"/>
<dbReference type="GO" id="GO:0051603">
    <property type="term" value="P:proteolysis involved in protein catabolic process"/>
    <property type="evidence" value="ECO:0007669"/>
    <property type="project" value="TreeGrafter"/>
</dbReference>
<dbReference type="AlphaFoldDB" id="A0A9P6WKR4"/>
<keyword evidence="10" id="KW-0121">Carboxypeptidase</keyword>
<dbReference type="EMBL" id="PUHW01000212">
    <property type="protein sequence ID" value="KAG0687808.1"/>
    <property type="molecule type" value="Genomic_DNA"/>
</dbReference>
<dbReference type="PANTHER" id="PTHR45962:SF1">
    <property type="entry name" value="N-FATTY-ACYL-AMINO ACID SYNTHASE_HYDROLASE PM20D1"/>
    <property type="match status" value="1"/>
</dbReference>
<gene>
    <name evidence="10" type="primary">CPS1_1</name>
    <name evidence="10" type="ORF">C6P40_001836</name>
</gene>
<feature type="binding site" evidence="7">
    <location>
        <position position="202"/>
    </location>
    <ligand>
        <name>Zn(2+)</name>
        <dbReference type="ChEBI" id="CHEBI:29105"/>
        <label>1</label>
    </ligand>
</feature>
<keyword evidence="8" id="KW-0472">Membrane</keyword>
<evidence type="ECO:0000256" key="3">
    <source>
        <dbReference type="ARBA" id="ARBA00022723"/>
    </source>
</evidence>
<dbReference type="GO" id="GO:0000328">
    <property type="term" value="C:fungal-type vacuole lumen"/>
    <property type="evidence" value="ECO:0007669"/>
    <property type="project" value="TreeGrafter"/>
</dbReference>
<sequence>MKMKFHKEKYICLEDEESLLNTKNKSSIFTVKKLILLVFAALLFGFLNSSNFGFTNTTTKNSIVRYEKPLCPVPSKVPIKEHDNVQFILTNKDYHEGIINRFSKSIQIPTFVFDENNDYTKMQKFHDFLKESYPLTYETAEIDIVHDYGLVFHFPGLNTDLKPIMLTAHMDTVPIGDPNDWLESPFSGRFDGEKFYGRGASDCKNLLIGLMEAMEKLISDGKSTFERGVVFAFGYDEERSGRDGAFYISKFLLEKFGPNSMESIVDEGPKMFTDFMGDYYSMIINGEKGYTDLKIEINTPGGHSSMPRDHTSIGMMSTFLSEYESNLYDPLLVPENPMMEFFECAAEQGHLPKDIKNAALNARSDTKAKEILLDYGLSDPHIKYNFRTTQAIDIIDGGDKANSLPRDVTTIINHRISYGNSPETILKKATSLGKGTAKRYDIGLTVDDEDIFPETINGKLTISFFDTPLLPAKVSPTNSEFYREFTGLIKSFYEDEVYPEKFTEGKKIIITPGIMTGNTDTKHYWDLTDNIFRVQPGHSENSNAHGPNEWISIESHLQSISFYYNYISHFSVNDE</sequence>
<keyword evidence="5 7" id="KW-0862">Zinc</keyword>
<evidence type="ECO:0000256" key="5">
    <source>
        <dbReference type="ARBA" id="ARBA00022833"/>
    </source>
</evidence>
<evidence type="ECO:0000256" key="8">
    <source>
        <dbReference type="SAM" id="Phobius"/>
    </source>
</evidence>
<feature type="binding site" evidence="7">
    <location>
        <position position="545"/>
    </location>
    <ligand>
        <name>Zn(2+)</name>
        <dbReference type="ChEBI" id="CHEBI:29105"/>
        <label>1</label>
    </ligand>
</feature>
<organism evidence="10 11">
    <name type="scientific">Pichia californica</name>
    <dbReference type="NCBI Taxonomy" id="460514"/>
    <lineage>
        <taxon>Eukaryota</taxon>
        <taxon>Fungi</taxon>
        <taxon>Dikarya</taxon>
        <taxon>Ascomycota</taxon>
        <taxon>Saccharomycotina</taxon>
        <taxon>Pichiomycetes</taxon>
        <taxon>Pichiales</taxon>
        <taxon>Pichiaceae</taxon>
        <taxon>Pichia</taxon>
    </lineage>
</organism>
<keyword evidence="4" id="KW-0378">Hydrolase</keyword>
<feature type="binding site" evidence="7">
    <location>
        <position position="169"/>
    </location>
    <ligand>
        <name>Zn(2+)</name>
        <dbReference type="ChEBI" id="CHEBI:29105"/>
        <label>2</label>
    </ligand>
</feature>
<dbReference type="InterPro" id="IPR036264">
    <property type="entry name" value="Bact_exopeptidase_dim_dom"/>
</dbReference>
<evidence type="ECO:0000313" key="10">
    <source>
        <dbReference type="EMBL" id="KAG0687808.1"/>
    </source>
</evidence>
<accession>A0A9P6WKR4</accession>
<dbReference type="Pfam" id="PF07687">
    <property type="entry name" value="M20_dimer"/>
    <property type="match status" value="1"/>
</dbReference>
<feature type="transmembrane region" description="Helical" evidence="8">
    <location>
        <begin position="34"/>
        <end position="54"/>
    </location>
</feature>
<protein>
    <submittedName>
        <fullName evidence="10">Gly-Xaa carboxypeptidase</fullName>
    </submittedName>
</protein>
<evidence type="ECO:0000259" key="9">
    <source>
        <dbReference type="Pfam" id="PF07687"/>
    </source>
</evidence>
<feature type="domain" description="Peptidase M20 dimerisation" evidence="9">
    <location>
        <begin position="285"/>
        <end position="432"/>
    </location>
</feature>
<dbReference type="InterPro" id="IPR011650">
    <property type="entry name" value="Peptidase_M20_dimer"/>
</dbReference>
<keyword evidence="2" id="KW-0645">Protease</keyword>